<evidence type="ECO:0000256" key="6">
    <source>
        <dbReference type="ARBA" id="ARBA00023136"/>
    </source>
</evidence>
<comment type="subcellular location">
    <subcellularLocation>
        <location evidence="1 7">Cell membrane</location>
        <topology evidence="1 7">Multi-pass membrane protein</topology>
    </subcellularLocation>
</comment>
<evidence type="ECO:0000256" key="1">
    <source>
        <dbReference type="ARBA" id="ARBA00004651"/>
    </source>
</evidence>
<dbReference type="InterPro" id="IPR000515">
    <property type="entry name" value="MetI-like"/>
</dbReference>
<feature type="transmembrane region" description="Helical" evidence="7">
    <location>
        <begin position="144"/>
        <end position="164"/>
    </location>
</feature>
<gene>
    <name evidence="10" type="ORF">ACFPK8_06920</name>
</gene>
<dbReference type="Proteomes" id="UP001595937">
    <property type="component" value="Unassembled WGS sequence"/>
</dbReference>
<dbReference type="Pfam" id="PF00528">
    <property type="entry name" value="BPD_transp_1"/>
    <property type="match status" value="1"/>
</dbReference>
<feature type="compositionally biased region" description="Gly residues" evidence="8">
    <location>
        <begin position="13"/>
        <end position="25"/>
    </location>
</feature>
<keyword evidence="2 7" id="KW-0813">Transport</keyword>
<evidence type="ECO:0000256" key="4">
    <source>
        <dbReference type="ARBA" id="ARBA00022692"/>
    </source>
</evidence>
<protein>
    <submittedName>
        <fullName evidence="10">Carbohydrate ABC transporter permease</fullName>
    </submittedName>
</protein>
<dbReference type="PANTHER" id="PTHR43744:SF12">
    <property type="entry name" value="ABC TRANSPORTER PERMEASE PROTEIN MG189-RELATED"/>
    <property type="match status" value="1"/>
</dbReference>
<dbReference type="GeneID" id="303297596"/>
<evidence type="ECO:0000259" key="9">
    <source>
        <dbReference type="PROSITE" id="PS50928"/>
    </source>
</evidence>
<accession>A0ABW0FF69</accession>
<dbReference type="EMBL" id="JBHSLN010000020">
    <property type="protein sequence ID" value="MFC5297240.1"/>
    <property type="molecule type" value="Genomic_DNA"/>
</dbReference>
<name>A0ABW0FF69_9MICO</name>
<dbReference type="Gene3D" id="1.10.3720.10">
    <property type="entry name" value="MetI-like"/>
    <property type="match status" value="1"/>
</dbReference>
<keyword evidence="11" id="KW-1185">Reference proteome</keyword>
<feature type="transmembrane region" description="Helical" evidence="7">
    <location>
        <begin position="217"/>
        <end position="242"/>
    </location>
</feature>
<feature type="region of interest" description="Disordered" evidence="8">
    <location>
        <begin position="1"/>
        <end position="33"/>
    </location>
</feature>
<keyword evidence="5 7" id="KW-1133">Transmembrane helix</keyword>
<proteinExistence type="inferred from homology"/>
<sequence>MTDSTATTTTTPTGGGPGRGHGTGAGADMAKRQALRTRRDRVRRWSWGIPMWILALLFLLPFAWMISTSLKPDVEAFRIPMQWIPDQPRWENYTEVLFGESSILIPFGNSVFVAALRVLGELTTATLAGYAFAKLRFPGRGKVFIAYLATSLIPAQLLLVPRFVYFEKLSLYDTLWALILPGMFTVLGTFLMRQYFISQPDEFAEAARLDGANEFQIFVRIYLPNAMSMISALAILTFVWSWNDYETPLVFLSTPENYTLPMGLTSFTDENGAMAAGLSMAASVISIVPILLVFLIFQRRFVRAMTESALK</sequence>
<comment type="similarity">
    <text evidence="7">Belongs to the binding-protein-dependent transport system permease family.</text>
</comment>
<dbReference type="PANTHER" id="PTHR43744">
    <property type="entry name" value="ABC TRANSPORTER PERMEASE PROTEIN MG189-RELATED-RELATED"/>
    <property type="match status" value="1"/>
</dbReference>
<evidence type="ECO:0000256" key="5">
    <source>
        <dbReference type="ARBA" id="ARBA00022989"/>
    </source>
</evidence>
<organism evidence="10 11">
    <name type="scientific">Brachybacterium tyrofermentans</name>
    <dbReference type="NCBI Taxonomy" id="47848"/>
    <lineage>
        <taxon>Bacteria</taxon>
        <taxon>Bacillati</taxon>
        <taxon>Actinomycetota</taxon>
        <taxon>Actinomycetes</taxon>
        <taxon>Micrococcales</taxon>
        <taxon>Dermabacteraceae</taxon>
        <taxon>Brachybacterium</taxon>
    </lineage>
</organism>
<dbReference type="RefSeq" id="WP_343924346.1">
    <property type="nucleotide sequence ID" value="NZ_BAAAIR010000038.1"/>
</dbReference>
<feature type="compositionally biased region" description="Low complexity" evidence="8">
    <location>
        <begin position="1"/>
        <end position="12"/>
    </location>
</feature>
<feature type="transmembrane region" description="Helical" evidence="7">
    <location>
        <begin position="111"/>
        <end position="132"/>
    </location>
</feature>
<feature type="transmembrane region" description="Helical" evidence="7">
    <location>
        <begin position="272"/>
        <end position="297"/>
    </location>
</feature>
<dbReference type="SUPFAM" id="SSF161098">
    <property type="entry name" value="MetI-like"/>
    <property type="match status" value="1"/>
</dbReference>
<evidence type="ECO:0000313" key="10">
    <source>
        <dbReference type="EMBL" id="MFC5297240.1"/>
    </source>
</evidence>
<keyword evidence="6 7" id="KW-0472">Membrane</keyword>
<evidence type="ECO:0000256" key="3">
    <source>
        <dbReference type="ARBA" id="ARBA00022475"/>
    </source>
</evidence>
<feature type="transmembrane region" description="Helical" evidence="7">
    <location>
        <begin position="45"/>
        <end position="66"/>
    </location>
</feature>
<feature type="domain" description="ABC transmembrane type-1" evidence="9">
    <location>
        <begin position="107"/>
        <end position="297"/>
    </location>
</feature>
<keyword evidence="4 7" id="KW-0812">Transmembrane</keyword>
<evidence type="ECO:0000256" key="7">
    <source>
        <dbReference type="RuleBase" id="RU363032"/>
    </source>
</evidence>
<evidence type="ECO:0000256" key="2">
    <source>
        <dbReference type="ARBA" id="ARBA00022448"/>
    </source>
</evidence>
<reference evidence="11" key="1">
    <citation type="journal article" date="2019" name="Int. J. Syst. Evol. Microbiol.">
        <title>The Global Catalogue of Microorganisms (GCM) 10K type strain sequencing project: providing services to taxonomists for standard genome sequencing and annotation.</title>
        <authorList>
            <consortium name="The Broad Institute Genomics Platform"/>
            <consortium name="The Broad Institute Genome Sequencing Center for Infectious Disease"/>
            <person name="Wu L."/>
            <person name="Ma J."/>
        </authorList>
    </citation>
    <scope>NUCLEOTIDE SEQUENCE [LARGE SCALE GENOMIC DNA]</scope>
    <source>
        <strain evidence="11">CGMCC 1.16455</strain>
    </source>
</reference>
<dbReference type="CDD" id="cd06261">
    <property type="entry name" value="TM_PBP2"/>
    <property type="match status" value="1"/>
</dbReference>
<comment type="caution">
    <text evidence="10">The sequence shown here is derived from an EMBL/GenBank/DDBJ whole genome shotgun (WGS) entry which is preliminary data.</text>
</comment>
<keyword evidence="3" id="KW-1003">Cell membrane</keyword>
<dbReference type="PROSITE" id="PS50928">
    <property type="entry name" value="ABC_TM1"/>
    <property type="match status" value="1"/>
</dbReference>
<evidence type="ECO:0000256" key="8">
    <source>
        <dbReference type="SAM" id="MobiDB-lite"/>
    </source>
</evidence>
<feature type="transmembrane region" description="Helical" evidence="7">
    <location>
        <begin position="176"/>
        <end position="196"/>
    </location>
</feature>
<dbReference type="InterPro" id="IPR035906">
    <property type="entry name" value="MetI-like_sf"/>
</dbReference>
<evidence type="ECO:0000313" key="11">
    <source>
        <dbReference type="Proteomes" id="UP001595937"/>
    </source>
</evidence>